<accession>A0A2C6L0G6</accession>
<keyword evidence="2" id="KW-1185">Reference proteome</keyword>
<protein>
    <submittedName>
        <fullName evidence="1">Uncharacterized protein</fullName>
    </submittedName>
</protein>
<dbReference type="Proteomes" id="UP000221165">
    <property type="component" value="Unassembled WGS sequence"/>
</dbReference>
<comment type="caution">
    <text evidence="1">The sequence shown here is derived from an EMBL/GenBank/DDBJ whole genome shotgun (WGS) entry which is preliminary data.</text>
</comment>
<dbReference type="AlphaFoldDB" id="A0A2C6L0G6"/>
<gene>
    <name evidence="1" type="ORF">CSUI_004587</name>
</gene>
<evidence type="ECO:0000313" key="2">
    <source>
        <dbReference type="Proteomes" id="UP000221165"/>
    </source>
</evidence>
<evidence type="ECO:0000313" key="1">
    <source>
        <dbReference type="EMBL" id="PHJ21572.1"/>
    </source>
</evidence>
<dbReference type="GeneID" id="94427986"/>
<dbReference type="VEuPathDB" id="ToxoDB:CSUI_004587"/>
<reference evidence="1 2" key="1">
    <citation type="journal article" date="2017" name="Int. J. Parasitol.">
        <title>The genome of the protozoan parasite Cystoisospora suis and a reverse vaccinology approach to identify vaccine candidates.</title>
        <authorList>
            <person name="Palmieri N."/>
            <person name="Shrestha A."/>
            <person name="Ruttkowski B."/>
            <person name="Beck T."/>
            <person name="Vogl C."/>
            <person name="Tomley F."/>
            <person name="Blake D.P."/>
            <person name="Joachim A."/>
        </authorList>
    </citation>
    <scope>NUCLEOTIDE SEQUENCE [LARGE SCALE GENOMIC DNA]</scope>
    <source>
        <strain evidence="1 2">Wien I</strain>
    </source>
</reference>
<dbReference type="EMBL" id="MIGC01002154">
    <property type="protein sequence ID" value="PHJ21572.1"/>
    <property type="molecule type" value="Genomic_DNA"/>
</dbReference>
<proteinExistence type="predicted"/>
<sequence length="74" mass="8253">EIYLCCTPRKITATYRRNLYSPAARVLRAPTAPTAPAARTSSFLAPRPFFSAPLRAERKNGEEMIRGSRAIETL</sequence>
<organism evidence="1 2">
    <name type="scientific">Cystoisospora suis</name>
    <dbReference type="NCBI Taxonomy" id="483139"/>
    <lineage>
        <taxon>Eukaryota</taxon>
        <taxon>Sar</taxon>
        <taxon>Alveolata</taxon>
        <taxon>Apicomplexa</taxon>
        <taxon>Conoidasida</taxon>
        <taxon>Coccidia</taxon>
        <taxon>Eucoccidiorida</taxon>
        <taxon>Eimeriorina</taxon>
        <taxon>Sarcocystidae</taxon>
        <taxon>Cystoisospora</taxon>
    </lineage>
</organism>
<feature type="non-terminal residue" evidence="1">
    <location>
        <position position="1"/>
    </location>
</feature>
<name>A0A2C6L0G6_9APIC</name>
<dbReference type="RefSeq" id="XP_067923254.1">
    <property type="nucleotide sequence ID" value="XM_068064775.1"/>
</dbReference>